<dbReference type="AlphaFoldDB" id="F2KNT2"/>
<dbReference type="STRING" id="693661.Arcve_1405"/>
<dbReference type="SUPFAM" id="SSF51905">
    <property type="entry name" value="FAD/NAD(P)-binding domain"/>
    <property type="match status" value="1"/>
</dbReference>
<dbReference type="GO" id="GO:0009229">
    <property type="term" value="P:thiamine diphosphate biosynthetic process"/>
    <property type="evidence" value="ECO:0007669"/>
    <property type="project" value="UniProtKB-UniRule"/>
</dbReference>
<dbReference type="RefSeq" id="WP_013684070.1">
    <property type="nucleotide sequence ID" value="NC_015320.1"/>
</dbReference>
<dbReference type="PANTHER" id="PTHR43422">
    <property type="entry name" value="THIAMINE THIAZOLE SYNTHASE"/>
    <property type="match status" value="1"/>
</dbReference>
<dbReference type="InterPro" id="IPR002922">
    <property type="entry name" value="Thi4_fam"/>
</dbReference>
<feature type="binding site" evidence="6">
    <location>
        <begin position="152"/>
        <end position="154"/>
    </location>
    <ligand>
        <name>NAD(+)</name>
        <dbReference type="ChEBI" id="CHEBI:57540"/>
        <note>ligand shared between two adjacent protomers</note>
    </ligand>
</feature>
<comment type="subunit">
    <text evidence="6">Homooctamer; tetramer of dimers.</text>
</comment>
<evidence type="ECO:0000256" key="3">
    <source>
        <dbReference type="ARBA" id="ARBA00022977"/>
    </source>
</evidence>
<dbReference type="eggNOG" id="arCOG00574">
    <property type="taxonomic scope" value="Archaea"/>
</dbReference>
<feature type="binding site" description="in other chain" evidence="6">
    <location>
        <position position="217"/>
    </location>
    <ligand>
        <name>NAD(+)</name>
        <dbReference type="ChEBI" id="CHEBI:57540"/>
        <note>ligand shared between two adjacent protomers</note>
    </ligand>
</feature>
<comment type="catalytic activity">
    <reaction evidence="6">
        <text>hydrogen sulfide + glycine + NAD(+) = ADP-5-ethyl-4-methylthiazole-2-carboxylate + nicotinamide + 3 H2O + H(+)</text>
        <dbReference type="Rhea" id="RHEA:55704"/>
        <dbReference type="ChEBI" id="CHEBI:15377"/>
        <dbReference type="ChEBI" id="CHEBI:15378"/>
        <dbReference type="ChEBI" id="CHEBI:17154"/>
        <dbReference type="ChEBI" id="CHEBI:29919"/>
        <dbReference type="ChEBI" id="CHEBI:57305"/>
        <dbReference type="ChEBI" id="CHEBI:57540"/>
        <dbReference type="ChEBI" id="CHEBI:139151"/>
        <dbReference type="EC" id="2.4.2.59"/>
    </reaction>
</comment>
<evidence type="ECO:0000256" key="1">
    <source>
        <dbReference type="ARBA" id="ARBA00022679"/>
    </source>
</evidence>
<dbReference type="KEGG" id="ave:Arcve_1405"/>
<evidence type="ECO:0000256" key="5">
    <source>
        <dbReference type="ARBA" id="ARBA00023027"/>
    </source>
</evidence>
<reference evidence="7 8" key="1">
    <citation type="submission" date="2011-03" db="EMBL/GenBank/DDBJ databases">
        <title>The complete genome of Archaeoglobus veneficus SNP6.</title>
        <authorList>
            <consortium name="US DOE Joint Genome Institute (JGI-PGF)"/>
            <person name="Lucas S."/>
            <person name="Copeland A."/>
            <person name="Lapidus A."/>
            <person name="Bruce D."/>
            <person name="Goodwin L."/>
            <person name="Pitluck S."/>
            <person name="Kyrpides N."/>
            <person name="Mavromatis K."/>
            <person name="Pagani I."/>
            <person name="Ivanova N."/>
            <person name="Mikhailova N."/>
            <person name="Lu M."/>
            <person name="Detter J.C."/>
            <person name="Tapia R."/>
            <person name="Han C."/>
            <person name="Land M."/>
            <person name="Hauser L."/>
            <person name="Markowitz V."/>
            <person name="Cheng J.-F."/>
            <person name="Hugenholtz P."/>
            <person name="Woyke T."/>
            <person name="Wu D."/>
            <person name="Spring S."/>
            <person name="Brambilla E."/>
            <person name="Klenk H.-P."/>
            <person name="Eisen J.A."/>
        </authorList>
    </citation>
    <scope>NUCLEOTIDE SEQUENCE [LARGE SCALE GENOMIC DNA]</scope>
    <source>
        <strain>SNP6</strain>
    </source>
</reference>
<evidence type="ECO:0000256" key="2">
    <source>
        <dbReference type="ARBA" id="ARBA00022723"/>
    </source>
</evidence>
<dbReference type="PRINTS" id="PR00419">
    <property type="entry name" value="ADXRDTASE"/>
</dbReference>
<keyword evidence="2 6" id="KW-0479">Metal-binding</keyword>
<name>F2KNT2_ARCVS</name>
<dbReference type="InterPro" id="IPR036188">
    <property type="entry name" value="FAD/NAD-bd_sf"/>
</dbReference>
<dbReference type="InterPro" id="IPR022828">
    <property type="entry name" value="Thi4_prok"/>
</dbReference>
<accession>F2KNT2</accession>
<evidence type="ECO:0000313" key="8">
    <source>
        <dbReference type="Proteomes" id="UP000008136"/>
    </source>
</evidence>
<keyword evidence="3 6" id="KW-0784">Thiamine biosynthesis</keyword>
<feature type="binding site" description="in other chain" evidence="6">
    <location>
        <position position="35"/>
    </location>
    <ligand>
        <name>NAD(+)</name>
        <dbReference type="ChEBI" id="CHEBI:57540"/>
        <note>ligand shared between two adjacent protomers</note>
    </ligand>
</feature>
<organism evidence="7 8">
    <name type="scientific">Archaeoglobus veneficus (strain DSM 11195 / SNP6)</name>
    <dbReference type="NCBI Taxonomy" id="693661"/>
    <lineage>
        <taxon>Archaea</taxon>
        <taxon>Methanobacteriati</taxon>
        <taxon>Methanobacteriota</taxon>
        <taxon>Archaeoglobi</taxon>
        <taxon>Archaeoglobales</taxon>
        <taxon>Archaeoglobaceae</taxon>
        <taxon>Archaeoglobus</taxon>
    </lineage>
</organism>
<feature type="binding site" description="in other chain" evidence="6">
    <location>
        <position position="62"/>
    </location>
    <ligand>
        <name>NAD(+)</name>
        <dbReference type="ChEBI" id="CHEBI:57540"/>
        <note>ligand shared between two adjacent protomers</note>
    </ligand>
</feature>
<feature type="binding site" description="in other chain" evidence="6">
    <location>
        <begin position="54"/>
        <end position="55"/>
    </location>
    <ligand>
        <name>NAD(+)</name>
        <dbReference type="ChEBI" id="CHEBI:57540"/>
        <note>ligand shared between two adjacent protomers</note>
    </ligand>
</feature>
<keyword evidence="1 6" id="KW-0808">Transferase</keyword>
<dbReference type="UniPathway" id="UPA00060"/>
<dbReference type="GO" id="GO:0016763">
    <property type="term" value="F:pentosyltransferase activity"/>
    <property type="evidence" value="ECO:0007669"/>
    <property type="project" value="UniProtKB-UniRule"/>
</dbReference>
<feature type="binding site" description="in other chain" evidence="6">
    <location>
        <position position="169"/>
    </location>
    <ligand>
        <name>Fe cation</name>
        <dbReference type="ChEBI" id="CHEBI:24875"/>
        <note>ligand shared between two adjacent protomers</note>
    </ligand>
</feature>
<dbReference type="OrthoDB" id="4240at2157"/>
<dbReference type="HOGENOM" id="CLU_053727_2_0_2"/>
<evidence type="ECO:0000256" key="4">
    <source>
        <dbReference type="ARBA" id="ARBA00023004"/>
    </source>
</evidence>
<dbReference type="GO" id="GO:0009228">
    <property type="term" value="P:thiamine biosynthetic process"/>
    <property type="evidence" value="ECO:0007669"/>
    <property type="project" value="UniProtKB-KW"/>
</dbReference>
<feature type="binding site" description="in other chain" evidence="6">
    <location>
        <position position="172"/>
    </location>
    <ligand>
        <name>NAD(+)</name>
        <dbReference type="ChEBI" id="CHEBI:57540"/>
        <note>ligand shared between two adjacent protomers</note>
    </ligand>
</feature>
<feature type="binding site" description="in other chain" evidence="6">
    <location>
        <position position="126"/>
    </location>
    <ligand>
        <name>NAD(+)</name>
        <dbReference type="ChEBI" id="CHEBI:57540"/>
        <note>ligand shared between two adjacent protomers</note>
    </ligand>
</feature>
<dbReference type="EC" id="2.4.2.59" evidence="6"/>
<feature type="binding site" evidence="6">
    <location>
        <position position="227"/>
    </location>
    <ligand>
        <name>glycine</name>
        <dbReference type="ChEBI" id="CHEBI:57305"/>
    </ligand>
</feature>
<comment type="caution">
    <text evidence="6">Lacks conserved residue(s) required for the propagation of feature annotation.</text>
</comment>
<gene>
    <name evidence="6" type="primary">thi4</name>
    <name evidence="7" type="ordered locus">Arcve_1405</name>
</gene>
<sequence>MIEETTITRAIAEKYMEKFLENLECDVCIVGGGPSGLVSAYYLAKRGFKVSLFEKKLSLGGGIWGGGMMFNKVVVQNNALEVLNDVGIGYEKYDDTHYVVDAIELASGLIYSAVKAGAAIFNLINVEDVMIKEDRITGLVINWTAVEMSGLHIDPMTVACKAVVDATGHDASVCHIVARKTEKLNLAGEKYMWAEKAEKAIVEHTSEVYPGLFVTGMSVAAVYGLPRMGPIFGGMLLSGRKVAELVTEKLG</sequence>
<dbReference type="Proteomes" id="UP000008136">
    <property type="component" value="Chromosome"/>
</dbReference>
<dbReference type="GeneID" id="10394528"/>
<dbReference type="HAMAP" id="MF_00304">
    <property type="entry name" value="Thi4"/>
    <property type="match status" value="1"/>
</dbReference>
<comment type="pathway">
    <text evidence="6">Cofactor biosynthesis; thiamine diphosphate biosynthesis.</text>
</comment>
<dbReference type="GO" id="GO:0005506">
    <property type="term" value="F:iron ion binding"/>
    <property type="evidence" value="ECO:0007669"/>
    <property type="project" value="UniProtKB-UniRule"/>
</dbReference>
<keyword evidence="5 6" id="KW-0520">NAD</keyword>
<keyword evidence="4 6" id="KW-0408">Iron</keyword>
<dbReference type="PANTHER" id="PTHR43422:SF3">
    <property type="entry name" value="THIAMINE THIAZOLE SYNTHASE"/>
    <property type="match status" value="1"/>
</dbReference>
<protein>
    <recommendedName>
        <fullName evidence="6">Thiamine thiazole synthase</fullName>
        <ecNumber evidence="6">2.4.2.59</ecNumber>
    </recommendedName>
</protein>
<comment type="function">
    <text evidence="6">Involved in the biosynthesis of the thiazole moiety of thiamine. Catalyzes the conversion of NAD and glycine to adenosine diphosphate 5-(2-hydroxyethyl)-4-methylthiazole-2-carboxylate (ADT), an adenylated thiazole intermediate, using free sulfide as a source of sulfur.</text>
</comment>
<keyword evidence="8" id="KW-1185">Reference proteome</keyword>
<dbReference type="Pfam" id="PF01946">
    <property type="entry name" value="Thi4"/>
    <property type="match status" value="1"/>
</dbReference>
<proteinExistence type="inferred from homology"/>
<evidence type="ECO:0000313" key="7">
    <source>
        <dbReference type="EMBL" id="AEA47409.1"/>
    </source>
</evidence>
<dbReference type="GO" id="GO:0052837">
    <property type="term" value="P:thiazole biosynthetic process"/>
    <property type="evidence" value="ECO:0007669"/>
    <property type="project" value="UniProtKB-UniRule"/>
</dbReference>
<evidence type="ECO:0000256" key="6">
    <source>
        <dbReference type="HAMAP-Rule" id="MF_00304"/>
    </source>
</evidence>
<dbReference type="Gene3D" id="3.50.50.60">
    <property type="entry name" value="FAD/NAD(P)-binding domain"/>
    <property type="match status" value="1"/>
</dbReference>
<feature type="binding site" evidence="6">
    <location>
        <position position="154"/>
    </location>
    <ligand>
        <name>Fe cation</name>
        <dbReference type="ChEBI" id="CHEBI:24875"/>
        <note>ligand shared between two adjacent protomers</note>
    </ligand>
</feature>
<dbReference type="EMBL" id="CP002588">
    <property type="protein sequence ID" value="AEA47409.1"/>
    <property type="molecule type" value="Genomic_DNA"/>
</dbReference>
<comment type="similarity">
    <text evidence="6">Belongs to the THI4 family.</text>
</comment>
<dbReference type="NCBIfam" id="TIGR00292">
    <property type="entry name" value="sulfide-dependent adenosine diphosphate thiazole synthase"/>
    <property type="match status" value="1"/>
</dbReference>
<comment type="cofactor">
    <cofactor evidence="6">
        <name>Fe(2+)</name>
        <dbReference type="ChEBI" id="CHEBI:29033"/>
    </cofactor>
</comment>